<evidence type="ECO:0000313" key="2">
    <source>
        <dbReference type="Proteomes" id="UP000612585"/>
    </source>
</evidence>
<gene>
    <name evidence="1" type="ORF">Vau01_095890</name>
</gene>
<organism evidence="1 2">
    <name type="scientific">Virgisporangium aurantiacum</name>
    <dbReference type="NCBI Taxonomy" id="175570"/>
    <lineage>
        <taxon>Bacteria</taxon>
        <taxon>Bacillati</taxon>
        <taxon>Actinomycetota</taxon>
        <taxon>Actinomycetes</taxon>
        <taxon>Micromonosporales</taxon>
        <taxon>Micromonosporaceae</taxon>
        <taxon>Virgisporangium</taxon>
    </lineage>
</organism>
<protein>
    <submittedName>
        <fullName evidence="1">Uncharacterized protein</fullName>
    </submittedName>
</protein>
<dbReference type="RefSeq" id="WP_204007477.1">
    <property type="nucleotide sequence ID" value="NZ_BOPG01000075.1"/>
</dbReference>
<accession>A0A8J3ZFY9</accession>
<reference evidence="1" key="1">
    <citation type="submission" date="2021-01" db="EMBL/GenBank/DDBJ databases">
        <title>Whole genome shotgun sequence of Virgisporangium aurantiacum NBRC 16421.</title>
        <authorList>
            <person name="Komaki H."/>
            <person name="Tamura T."/>
        </authorList>
    </citation>
    <scope>NUCLEOTIDE SEQUENCE</scope>
    <source>
        <strain evidence="1">NBRC 16421</strain>
    </source>
</reference>
<sequence length="85" mass="9562">MTSGVQIPADLLADVIDGFERIGCQFEFCNGPTLEPEDMITCFRCHTLARLRVLVGAAPRLPDEGTWEQRYTDHMARYMAKATGR</sequence>
<evidence type="ECO:0000313" key="1">
    <source>
        <dbReference type="EMBL" id="GIJ62073.1"/>
    </source>
</evidence>
<dbReference type="AlphaFoldDB" id="A0A8J3ZFY9"/>
<keyword evidence="2" id="KW-1185">Reference proteome</keyword>
<comment type="caution">
    <text evidence="1">The sequence shown here is derived from an EMBL/GenBank/DDBJ whole genome shotgun (WGS) entry which is preliminary data.</text>
</comment>
<dbReference type="Proteomes" id="UP000612585">
    <property type="component" value="Unassembled WGS sequence"/>
</dbReference>
<name>A0A8J3ZFY9_9ACTN</name>
<dbReference type="EMBL" id="BOPG01000075">
    <property type="protein sequence ID" value="GIJ62073.1"/>
    <property type="molecule type" value="Genomic_DNA"/>
</dbReference>
<proteinExistence type="predicted"/>